<accession>A0A3N1XZV6</accession>
<evidence type="ECO:0000313" key="2">
    <source>
        <dbReference type="Proteomes" id="UP000276634"/>
    </source>
</evidence>
<gene>
    <name evidence="1" type="ORF">EDC57_1301</name>
</gene>
<organism evidence="1 2">
    <name type="scientific">Inmirania thermothiophila</name>
    <dbReference type="NCBI Taxonomy" id="1750597"/>
    <lineage>
        <taxon>Bacteria</taxon>
        <taxon>Pseudomonadati</taxon>
        <taxon>Pseudomonadota</taxon>
        <taxon>Gammaproteobacteria</taxon>
        <taxon>Chromatiales</taxon>
        <taxon>Ectothiorhodospiraceae</taxon>
        <taxon>Inmirania</taxon>
    </lineage>
</organism>
<reference evidence="1 2" key="1">
    <citation type="submission" date="2018-11" db="EMBL/GenBank/DDBJ databases">
        <title>Genomic Encyclopedia of Type Strains, Phase IV (KMG-IV): sequencing the most valuable type-strain genomes for metagenomic binning, comparative biology and taxonomic classification.</title>
        <authorList>
            <person name="Goeker M."/>
        </authorList>
    </citation>
    <scope>NUCLEOTIDE SEQUENCE [LARGE SCALE GENOMIC DNA]</scope>
    <source>
        <strain evidence="1 2">DSM 100275</strain>
    </source>
</reference>
<dbReference type="EMBL" id="RJVI01000002">
    <property type="protein sequence ID" value="ROR32110.1"/>
    <property type="molecule type" value="Genomic_DNA"/>
</dbReference>
<evidence type="ECO:0000313" key="1">
    <source>
        <dbReference type="EMBL" id="ROR32110.1"/>
    </source>
</evidence>
<proteinExistence type="predicted"/>
<dbReference type="AlphaFoldDB" id="A0A3N1XZV6"/>
<comment type="caution">
    <text evidence="1">The sequence shown here is derived from an EMBL/GenBank/DDBJ whole genome shotgun (WGS) entry which is preliminary data.</text>
</comment>
<evidence type="ECO:0008006" key="3">
    <source>
        <dbReference type="Google" id="ProtNLM"/>
    </source>
</evidence>
<sequence length="307" mass="32060">MGATLTLFVVTDGPPPQGLRRLLRGARRRRSPESLPEAALCRLFGREPGAGLAALGAAAELPGVEAGGWLRCDPVHLLPDMTALRLFWGRGLGLHEAEARSLAAAAEPAFADLGGRLHVAAPHRWYLALAGPAELAAAPPRALHGTDIARALPEGPGALAWHRRLNEAQTLLHAHPVNQARRTRGLPEINGLWPWGGGAGGAVRGRWAVVGSGGWMASVLGRAAGARVCAPEEAVTAALHGEDALAVLWPGEELAGEPLRWEETPVAPAVARLRAAVRRGALGLLEVVAPGAGVWRLGRLGAWLGGR</sequence>
<protein>
    <recommendedName>
        <fullName evidence="3">Phosphoglycerate mutase</fullName>
    </recommendedName>
</protein>
<dbReference type="Proteomes" id="UP000276634">
    <property type="component" value="Unassembled WGS sequence"/>
</dbReference>
<dbReference type="RefSeq" id="WP_123401087.1">
    <property type="nucleotide sequence ID" value="NZ_RJVI01000002.1"/>
</dbReference>
<name>A0A3N1XZV6_9GAMM</name>
<keyword evidence="2" id="KW-1185">Reference proteome</keyword>
<dbReference type="OrthoDB" id="5295974at2"/>